<sequence>MGRWVWGVSETGGYKPRLHTQNPPPWVQNLNFPLVRAGGHWACRTADFVCVAANSIRFPQVNSGYPRNNSDFPQNNSDFPRNISGFPRNISGFPQNNSGYPQN</sequence>
<dbReference type="EMBL" id="JACJTU010000006">
    <property type="protein sequence ID" value="MBD2734062.1"/>
    <property type="molecule type" value="Genomic_DNA"/>
</dbReference>
<name>A0ABR8K7G9_9NOSO</name>
<proteinExistence type="predicted"/>
<comment type="caution">
    <text evidence="1">The sequence shown here is derived from an EMBL/GenBank/DDBJ whole genome shotgun (WGS) entry which is preliminary data.</text>
</comment>
<evidence type="ECO:0000313" key="1">
    <source>
        <dbReference type="EMBL" id="MBD2734062.1"/>
    </source>
</evidence>
<keyword evidence="2" id="KW-1185">Reference proteome</keyword>
<dbReference type="Proteomes" id="UP000637383">
    <property type="component" value="Unassembled WGS sequence"/>
</dbReference>
<evidence type="ECO:0000313" key="2">
    <source>
        <dbReference type="Proteomes" id="UP000637383"/>
    </source>
</evidence>
<organism evidence="1 2">
    <name type="scientific">Nostoc paludosum FACHB-159</name>
    <dbReference type="NCBI Taxonomy" id="2692908"/>
    <lineage>
        <taxon>Bacteria</taxon>
        <taxon>Bacillati</taxon>
        <taxon>Cyanobacteriota</taxon>
        <taxon>Cyanophyceae</taxon>
        <taxon>Nostocales</taxon>
        <taxon>Nostocaceae</taxon>
        <taxon>Nostoc</taxon>
    </lineage>
</organism>
<protein>
    <submittedName>
        <fullName evidence="1">Uncharacterized protein</fullName>
    </submittedName>
</protein>
<accession>A0ABR8K7G9</accession>
<dbReference type="RefSeq" id="WP_190954776.1">
    <property type="nucleotide sequence ID" value="NZ_JACJTU010000006.1"/>
</dbReference>
<gene>
    <name evidence="1" type="ORF">H6H03_09055</name>
</gene>
<reference evidence="1 2" key="1">
    <citation type="journal article" date="2020" name="ISME J.">
        <title>Comparative genomics reveals insights into cyanobacterial evolution and habitat adaptation.</title>
        <authorList>
            <person name="Chen M.Y."/>
            <person name="Teng W.K."/>
            <person name="Zhao L."/>
            <person name="Hu C.X."/>
            <person name="Zhou Y.K."/>
            <person name="Han B.P."/>
            <person name="Song L.R."/>
            <person name="Shu W.S."/>
        </authorList>
    </citation>
    <scope>NUCLEOTIDE SEQUENCE [LARGE SCALE GENOMIC DNA]</scope>
    <source>
        <strain evidence="1 2">FACHB-159</strain>
    </source>
</reference>